<dbReference type="PANTHER" id="PTHR11564:SF5">
    <property type="entry name" value="SIGNAL RECOGNITION PARTICLE SUBUNIT SRP54"/>
    <property type="match status" value="1"/>
</dbReference>
<dbReference type="Pfam" id="PF02881">
    <property type="entry name" value="SRP54_N"/>
    <property type="match status" value="1"/>
</dbReference>
<evidence type="ECO:0000256" key="10">
    <source>
        <dbReference type="ARBA" id="ARBA00035672"/>
    </source>
</evidence>
<dbReference type="PANTHER" id="PTHR11564">
    <property type="entry name" value="SIGNAL RECOGNITION PARTICLE 54K PROTEIN SRP54"/>
    <property type="match status" value="1"/>
</dbReference>
<dbReference type="SMART" id="SM00963">
    <property type="entry name" value="SRP54_N"/>
    <property type="match status" value="1"/>
</dbReference>
<accession>A0A5C6A6U1</accession>
<organism evidence="14 15">
    <name type="scientific">Neorhodopirellula pilleata</name>
    <dbReference type="NCBI Taxonomy" id="2714738"/>
    <lineage>
        <taxon>Bacteria</taxon>
        <taxon>Pseudomonadati</taxon>
        <taxon>Planctomycetota</taxon>
        <taxon>Planctomycetia</taxon>
        <taxon>Pirellulales</taxon>
        <taxon>Pirellulaceae</taxon>
        <taxon>Neorhodopirellula</taxon>
    </lineage>
</organism>
<dbReference type="InterPro" id="IPR013822">
    <property type="entry name" value="Signal_recog_particl_SRP54_hlx"/>
</dbReference>
<dbReference type="InterPro" id="IPR027417">
    <property type="entry name" value="P-loop_NTPase"/>
</dbReference>
<evidence type="ECO:0000313" key="14">
    <source>
        <dbReference type="EMBL" id="TWT95156.1"/>
    </source>
</evidence>
<evidence type="ECO:0000256" key="3">
    <source>
        <dbReference type="ARBA" id="ARBA00022490"/>
    </source>
</evidence>
<evidence type="ECO:0000256" key="12">
    <source>
        <dbReference type="SAM" id="MobiDB-lite"/>
    </source>
</evidence>
<evidence type="ECO:0000256" key="11">
    <source>
        <dbReference type="ARBA" id="ARBA00048027"/>
    </source>
</evidence>
<keyword evidence="9" id="KW-0687">Ribonucleoprotein</keyword>
<dbReference type="Proteomes" id="UP000316213">
    <property type="component" value="Unassembled WGS sequence"/>
</dbReference>
<dbReference type="Gene3D" id="1.20.120.140">
    <property type="entry name" value="Signal recognition particle SRP54, nucleotide-binding domain"/>
    <property type="match status" value="1"/>
</dbReference>
<feature type="region of interest" description="Disordered" evidence="12">
    <location>
        <begin position="498"/>
        <end position="541"/>
    </location>
</feature>
<evidence type="ECO:0000313" key="15">
    <source>
        <dbReference type="Proteomes" id="UP000316213"/>
    </source>
</evidence>
<feature type="domain" description="SRP54-type proteins GTP-binding" evidence="13">
    <location>
        <begin position="320"/>
        <end position="333"/>
    </location>
</feature>
<dbReference type="InterPro" id="IPR004125">
    <property type="entry name" value="Signal_recog_particle_SRP54_M"/>
</dbReference>
<dbReference type="GO" id="GO:0005525">
    <property type="term" value="F:GTP binding"/>
    <property type="evidence" value="ECO:0007669"/>
    <property type="project" value="UniProtKB-KW"/>
</dbReference>
<evidence type="ECO:0000256" key="1">
    <source>
        <dbReference type="ARBA" id="ARBA00004496"/>
    </source>
</evidence>
<protein>
    <recommendedName>
        <fullName evidence="10">signal-recognition-particle GTPase</fullName>
        <ecNumber evidence="10">3.6.5.4</ecNumber>
    </recommendedName>
</protein>
<proteinExistence type="inferred from homology"/>
<dbReference type="EC" id="3.6.5.4" evidence="10"/>
<dbReference type="InterPro" id="IPR003593">
    <property type="entry name" value="AAA+_ATPase"/>
</dbReference>
<dbReference type="InterPro" id="IPR004780">
    <property type="entry name" value="SRP"/>
</dbReference>
<reference evidence="14 15" key="1">
    <citation type="submission" date="2019-02" db="EMBL/GenBank/DDBJ databases">
        <title>Deep-cultivation of Planctomycetes and their phenomic and genomic characterization uncovers novel biology.</title>
        <authorList>
            <person name="Wiegand S."/>
            <person name="Jogler M."/>
            <person name="Boedeker C."/>
            <person name="Pinto D."/>
            <person name="Vollmers J."/>
            <person name="Rivas-Marin E."/>
            <person name="Kohn T."/>
            <person name="Peeters S.H."/>
            <person name="Heuer A."/>
            <person name="Rast P."/>
            <person name="Oberbeckmann S."/>
            <person name="Bunk B."/>
            <person name="Jeske O."/>
            <person name="Meyerdierks A."/>
            <person name="Storesund J.E."/>
            <person name="Kallscheuer N."/>
            <person name="Luecker S."/>
            <person name="Lage O.M."/>
            <person name="Pohl T."/>
            <person name="Merkel B.J."/>
            <person name="Hornburger P."/>
            <person name="Mueller R.-W."/>
            <person name="Bruemmer F."/>
            <person name="Labrenz M."/>
            <person name="Spormann A.M."/>
            <person name="Op Den Camp H."/>
            <person name="Overmann J."/>
            <person name="Amann R."/>
            <person name="Jetten M.S.M."/>
            <person name="Mascher T."/>
            <person name="Medema M.H."/>
            <person name="Devos D.P."/>
            <person name="Kaster A.-K."/>
            <person name="Ovreas L."/>
            <person name="Rohde M."/>
            <person name="Galperin M.Y."/>
            <person name="Jogler C."/>
        </authorList>
    </citation>
    <scope>NUCLEOTIDE SEQUENCE [LARGE SCALE GENOMIC DNA]</scope>
    <source>
        <strain evidence="14 15">Pla100</strain>
    </source>
</reference>
<sequence>MPAPKAPEKRGSPFTKRTAAAYTVGLSSPPLALSSRFCRVCAAFRPPNSAFFVFDSLSEGLQSAFKSLSGKGKLTEANMRDGLKIVEESLLESDVSYSVVKDFMSHVTEKALGKRVLLSLRPQEELVRIVHEELVATLGPVDSSLHLNADRPTIIMLCGLQGSGKTTTCGKLTQLLREQNIQPLLVAADLQRPAAIEQLKVIGDQLGVPVHTETDHKDPVKVCRNGVDRAKKDGNRVVILDTAGRLAIDEELMSQLKMIDRKVGPDQVYLVVDGMTGQDAVNSAGAFNAALELDGVIMTKLDGDARGGALLSVKQVTGVPIKFIGTGERFDALEPFRPEGMASRILQMGDMVAAAREAHRIVDEKEREELEAKMASGEFSLDDFKGMMQKIAQPGLMGRMMGLMPGMSQFKEAMESEEAGGQMRQIIGLIDSMTPAERKNPKLIDSSRRTRIANGAGVPSPMITQLLKQFDTMKPLMQIMAGKGTGDRLSMLRQLQNSGALTDPRGGAKLKQSTGKRLSPAERAQQRKEREKLKRKMKRKR</sequence>
<evidence type="ECO:0000259" key="13">
    <source>
        <dbReference type="PROSITE" id="PS00300"/>
    </source>
</evidence>
<keyword evidence="8" id="KW-0733">Signal recognition particle</keyword>
<dbReference type="Gene3D" id="1.10.260.30">
    <property type="entry name" value="Signal recognition particle, SRP54 subunit, M-domain"/>
    <property type="match status" value="1"/>
</dbReference>
<keyword evidence="5" id="KW-0378">Hydrolase</keyword>
<dbReference type="InterPro" id="IPR036891">
    <property type="entry name" value="Signal_recog_part_SRP54_M_sf"/>
</dbReference>
<dbReference type="NCBIfam" id="TIGR00959">
    <property type="entry name" value="ffh"/>
    <property type="match status" value="1"/>
</dbReference>
<dbReference type="SUPFAM" id="SSF47446">
    <property type="entry name" value="Signal peptide-binding domain"/>
    <property type="match status" value="1"/>
</dbReference>
<dbReference type="GO" id="GO:0003924">
    <property type="term" value="F:GTPase activity"/>
    <property type="evidence" value="ECO:0007669"/>
    <property type="project" value="InterPro"/>
</dbReference>
<comment type="caution">
    <text evidence="14">The sequence shown here is derived from an EMBL/GenBank/DDBJ whole genome shotgun (WGS) entry which is preliminary data.</text>
</comment>
<dbReference type="SMART" id="SM00962">
    <property type="entry name" value="SRP54"/>
    <property type="match status" value="1"/>
</dbReference>
<evidence type="ECO:0000256" key="2">
    <source>
        <dbReference type="ARBA" id="ARBA00005450"/>
    </source>
</evidence>
<dbReference type="PROSITE" id="PS00300">
    <property type="entry name" value="SRP54"/>
    <property type="match status" value="1"/>
</dbReference>
<dbReference type="SMART" id="SM00382">
    <property type="entry name" value="AAA"/>
    <property type="match status" value="1"/>
</dbReference>
<evidence type="ECO:0000256" key="9">
    <source>
        <dbReference type="ARBA" id="ARBA00023274"/>
    </source>
</evidence>
<dbReference type="FunFam" id="3.40.50.300:FF:000022">
    <property type="entry name" value="Signal recognition particle 54 kDa subunit"/>
    <property type="match status" value="1"/>
</dbReference>
<gene>
    <name evidence="14" type="primary">ffh</name>
    <name evidence="14" type="ORF">Pla100_37400</name>
</gene>
<dbReference type="CDD" id="cd18539">
    <property type="entry name" value="SRP_G"/>
    <property type="match status" value="1"/>
</dbReference>
<dbReference type="InterPro" id="IPR042101">
    <property type="entry name" value="SRP54_N_sf"/>
</dbReference>
<dbReference type="GO" id="GO:0008312">
    <property type="term" value="F:7S RNA binding"/>
    <property type="evidence" value="ECO:0007669"/>
    <property type="project" value="InterPro"/>
</dbReference>
<dbReference type="GO" id="GO:0006614">
    <property type="term" value="P:SRP-dependent cotranslational protein targeting to membrane"/>
    <property type="evidence" value="ECO:0007669"/>
    <property type="project" value="InterPro"/>
</dbReference>
<dbReference type="AlphaFoldDB" id="A0A5C6A6U1"/>
<evidence type="ECO:0000256" key="6">
    <source>
        <dbReference type="ARBA" id="ARBA00022884"/>
    </source>
</evidence>
<dbReference type="GO" id="GO:0048500">
    <property type="term" value="C:signal recognition particle"/>
    <property type="evidence" value="ECO:0007669"/>
    <property type="project" value="InterPro"/>
</dbReference>
<keyword evidence="7" id="KW-0342">GTP-binding</keyword>
<keyword evidence="3" id="KW-0963">Cytoplasm</keyword>
<keyword evidence="15" id="KW-1185">Reference proteome</keyword>
<evidence type="ECO:0000256" key="7">
    <source>
        <dbReference type="ARBA" id="ARBA00023134"/>
    </source>
</evidence>
<evidence type="ECO:0000256" key="8">
    <source>
        <dbReference type="ARBA" id="ARBA00023135"/>
    </source>
</evidence>
<evidence type="ECO:0000256" key="4">
    <source>
        <dbReference type="ARBA" id="ARBA00022741"/>
    </source>
</evidence>
<name>A0A5C6A6U1_9BACT</name>
<dbReference type="SUPFAM" id="SSF47364">
    <property type="entry name" value="Domain of the SRP/SRP receptor G-proteins"/>
    <property type="match status" value="1"/>
</dbReference>
<comment type="subcellular location">
    <subcellularLocation>
        <location evidence="1">Cytoplasm</location>
    </subcellularLocation>
</comment>
<dbReference type="SUPFAM" id="SSF52540">
    <property type="entry name" value="P-loop containing nucleoside triphosphate hydrolases"/>
    <property type="match status" value="1"/>
</dbReference>
<keyword evidence="4" id="KW-0547">Nucleotide-binding</keyword>
<dbReference type="InterPro" id="IPR022941">
    <property type="entry name" value="SRP54"/>
</dbReference>
<evidence type="ECO:0000256" key="5">
    <source>
        <dbReference type="ARBA" id="ARBA00022801"/>
    </source>
</evidence>
<dbReference type="Gene3D" id="3.40.50.300">
    <property type="entry name" value="P-loop containing nucleotide triphosphate hydrolases"/>
    <property type="match status" value="1"/>
</dbReference>
<keyword evidence="6" id="KW-0694">RNA-binding</keyword>
<dbReference type="InterPro" id="IPR036225">
    <property type="entry name" value="SRP/SRP_N"/>
</dbReference>
<comment type="catalytic activity">
    <reaction evidence="11">
        <text>GTP + H2O = GDP + phosphate + H(+)</text>
        <dbReference type="Rhea" id="RHEA:19669"/>
        <dbReference type="ChEBI" id="CHEBI:15377"/>
        <dbReference type="ChEBI" id="CHEBI:15378"/>
        <dbReference type="ChEBI" id="CHEBI:37565"/>
        <dbReference type="ChEBI" id="CHEBI:43474"/>
        <dbReference type="ChEBI" id="CHEBI:58189"/>
        <dbReference type="EC" id="3.6.5.4"/>
    </reaction>
</comment>
<comment type="similarity">
    <text evidence="2">Belongs to the GTP-binding SRP family. SRP54 subfamily.</text>
</comment>
<dbReference type="InterPro" id="IPR000897">
    <property type="entry name" value="SRP54_GTPase_dom"/>
</dbReference>
<dbReference type="Pfam" id="PF02978">
    <property type="entry name" value="SRP_SPB"/>
    <property type="match status" value="1"/>
</dbReference>
<dbReference type="EMBL" id="SJPM01000007">
    <property type="protein sequence ID" value="TWT95156.1"/>
    <property type="molecule type" value="Genomic_DNA"/>
</dbReference>
<dbReference type="Pfam" id="PF00448">
    <property type="entry name" value="SRP54"/>
    <property type="match status" value="1"/>
</dbReference>